<feature type="region of interest" description="Disordered" evidence="1">
    <location>
        <begin position="443"/>
        <end position="476"/>
    </location>
</feature>
<sequence length="588" mass="66673">MSHFYYYPHPDRKIGHQILALVVEKKGDESRTSRKQDEIFVFSPLIRKGDGYMILQKIYWNDFEPGQWIRCHPTYAVDKLGNLADEKELTKLMIVPEDDYKLCGIPSTRMKNGAVQIKCMFVMCPKFIKNQETLNKRYMKLYLKDIGQGFVDTRTDCFRYVSPGQVYFGVFEFRAMDNGAVNFSRRSQKDVDLERTAMWQLMSVANREPTEVEKSHMVETLRTLKKDAVAYEKYLSTPIEQRQNPPIVEVPQRSQDPIQRQVDPVQKPEDPIQRPLMKPQVKPEETVISALWKMINEVIVPEPSSDEDEESILEWKDQETGEVSDNYDFLVFKLCCRQGYQQTPVEIIQLMTDIVEPALEVTPERIPTLASSSRPATVPSSMHEPFSRPASVASTSRAVSRPASVASTSRPVSRPASVASTSRPVSSRLESFSALVDVPANRAPSPVSVHLVPRPTSGRHPPSNSRSVPVPPIWRPVQAPVPPRIRPVSTPVVPVSRPVIPVVTPPEPSRPQPTTNVPQVAPQNTQWTRLRTPTQYDTSPERPNEFDEMIRDPDSESDELNETSYTVLLKLDNNANPPPRAPRPSSTR</sequence>
<feature type="region of interest" description="Disordered" evidence="1">
    <location>
        <begin position="366"/>
        <end position="426"/>
    </location>
</feature>
<organism evidence="2 3">
    <name type="scientific">Caenorhabditis tropicalis</name>
    <dbReference type="NCBI Taxonomy" id="1561998"/>
    <lineage>
        <taxon>Eukaryota</taxon>
        <taxon>Metazoa</taxon>
        <taxon>Ecdysozoa</taxon>
        <taxon>Nematoda</taxon>
        <taxon>Chromadorea</taxon>
        <taxon>Rhabditida</taxon>
        <taxon>Rhabditina</taxon>
        <taxon>Rhabditomorpha</taxon>
        <taxon>Rhabditoidea</taxon>
        <taxon>Rhabditidae</taxon>
        <taxon>Peloderinae</taxon>
        <taxon>Caenorhabditis</taxon>
    </lineage>
</organism>
<evidence type="ECO:0000256" key="1">
    <source>
        <dbReference type="SAM" id="MobiDB-lite"/>
    </source>
</evidence>
<dbReference type="WBParaSite" id="Csp11.Scaffold629.g7604.t1">
    <property type="protein sequence ID" value="Csp11.Scaffold629.g7604.t1"/>
    <property type="gene ID" value="Csp11.Scaffold629.g7604"/>
</dbReference>
<keyword evidence="2" id="KW-1185">Reference proteome</keyword>
<feature type="region of interest" description="Disordered" evidence="1">
    <location>
        <begin position="254"/>
        <end position="280"/>
    </location>
</feature>
<proteinExistence type="predicted"/>
<feature type="compositionally biased region" description="Polar residues" evidence="1">
    <location>
        <begin position="369"/>
        <end position="380"/>
    </location>
</feature>
<feature type="region of interest" description="Disordered" evidence="1">
    <location>
        <begin position="503"/>
        <end position="588"/>
    </location>
</feature>
<dbReference type="eggNOG" id="ENOG502RWV4">
    <property type="taxonomic scope" value="Eukaryota"/>
</dbReference>
<reference evidence="3" key="1">
    <citation type="submission" date="2016-11" db="UniProtKB">
        <authorList>
            <consortium name="WormBaseParasite"/>
        </authorList>
    </citation>
    <scope>IDENTIFICATION</scope>
</reference>
<feature type="compositionally biased region" description="Basic and acidic residues" evidence="1">
    <location>
        <begin position="539"/>
        <end position="554"/>
    </location>
</feature>
<dbReference type="Proteomes" id="UP000095282">
    <property type="component" value="Unplaced"/>
</dbReference>
<evidence type="ECO:0000313" key="3">
    <source>
        <dbReference type="WBParaSite" id="Csp11.Scaffold629.g7604.t1"/>
    </source>
</evidence>
<feature type="compositionally biased region" description="Polar residues" evidence="1">
    <location>
        <begin position="512"/>
        <end position="538"/>
    </location>
</feature>
<protein>
    <submittedName>
        <fullName evidence="3">DNMT1-RFD domain-containing protein</fullName>
    </submittedName>
</protein>
<evidence type="ECO:0000313" key="2">
    <source>
        <dbReference type="Proteomes" id="UP000095282"/>
    </source>
</evidence>
<name>A0A1I7UBA4_9PELO</name>
<feature type="compositionally biased region" description="Low complexity" evidence="1">
    <location>
        <begin position="387"/>
        <end position="411"/>
    </location>
</feature>
<dbReference type="AlphaFoldDB" id="A0A1I7UBA4"/>
<accession>A0A1I7UBA4</accession>